<evidence type="ECO:0000256" key="3">
    <source>
        <dbReference type="ARBA" id="ARBA00022692"/>
    </source>
</evidence>
<feature type="transmembrane region" description="Helical" evidence="6">
    <location>
        <begin position="67"/>
        <end position="91"/>
    </location>
</feature>
<dbReference type="PANTHER" id="PTHR11206">
    <property type="entry name" value="MULTIDRUG RESISTANCE PROTEIN"/>
    <property type="match status" value="1"/>
</dbReference>
<protein>
    <recommendedName>
        <fullName evidence="6">Protein DETOXIFICATION</fullName>
    </recommendedName>
    <alternativeName>
        <fullName evidence="6">Multidrug and toxic compound extrusion protein</fullName>
    </alternativeName>
</protein>
<evidence type="ECO:0000256" key="5">
    <source>
        <dbReference type="ARBA" id="ARBA00023136"/>
    </source>
</evidence>
<dbReference type="EMBL" id="JAUJYO010000010">
    <property type="protein sequence ID" value="KAK1306532.1"/>
    <property type="molecule type" value="Genomic_DNA"/>
</dbReference>
<gene>
    <name evidence="8" type="primary">DTXL1</name>
    <name evidence="8" type="ORF">QJS10_CPA10g00774</name>
</gene>
<reference evidence="8" key="1">
    <citation type="journal article" date="2023" name="Nat. Commun.">
        <title>Diploid and tetraploid genomes of Acorus and the evolution of monocots.</title>
        <authorList>
            <person name="Ma L."/>
            <person name="Liu K.W."/>
            <person name="Li Z."/>
            <person name="Hsiao Y.Y."/>
            <person name="Qi Y."/>
            <person name="Fu T."/>
            <person name="Tang G.D."/>
            <person name="Zhang D."/>
            <person name="Sun W.H."/>
            <person name="Liu D.K."/>
            <person name="Li Y."/>
            <person name="Chen G.Z."/>
            <person name="Liu X.D."/>
            <person name="Liao X.Y."/>
            <person name="Jiang Y.T."/>
            <person name="Yu X."/>
            <person name="Hao Y."/>
            <person name="Huang J."/>
            <person name="Zhao X.W."/>
            <person name="Ke S."/>
            <person name="Chen Y.Y."/>
            <person name="Wu W.L."/>
            <person name="Hsu J.L."/>
            <person name="Lin Y.F."/>
            <person name="Huang M.D."/>
            <person name="Li C.Y."/>
            <person name="Huang L."/>
            <person name="Wang Z.W."/>
            <person name="Zhao X."/>
            <person name="Zhong W.Y."/>
            <person name="Peng D.H."/>
            <person name="Ahmad S."/>
            <person name="Lan S."/>
            <person name="Zhang J.S."/>
            <person name="Tsai W.C."/>
            <person name="Van de Peer Y."/>
            <person name="Liu Z.J."/>
        </authorList>
    </citation>
    <scope>NUCLEOTIDE SEQUENCE</scope>
    <source>
        <strain evidence="8">CP</strain>
    </source>
</reference>
<feature type="transmembrane region" description="Helical" evidence="6">
    <location>
        <begin position="213"/>
        <end position="231"/>
    </location>
</feature>
<comment type="similarity">
    <text evidence="2 6">Belongs to the multi antimicrobial extrusion (MATE) (TC 2.A.66.1) family.</text>
</comment>
<feature type="region of interest" description="Disordered" evidence="7">
    <location>
        <begin position="1"/>
        <end position="20"/>
    </location>
</feature>
<feature type="transmembrane region" description="Helical" evidence="6">
    <location>
        <begin position="432"/>
        <end position="455"/>
    </location>
</feature>
<keyword evidence="4 6" id="KW-1133">Transmembrane helix</keyword>
<organism evidence="8 9">
    <name type="scientific">Acorus calamus</name>
    <name type="common">Sweet flag</name>
    <dbReference type="NCBI Taxonomy" id="4465"/>
    <lineage>
        <taxon>Eukaryota</taxon>
        <taxon>Viridiplantae</taxon>
        <taxon>Streptophyta</taxon>
        <taxon>Embryophyta</taxon>
        <taxon>Tracheophyta</taxon>
        <taxon>Spermatophyta</taxon>
        <taxon>Magnoliopsida</taxon>
        <taxon>Liliopsida</taxon>
        <taxon>Acoraceae</taxon>
        <taxon>Acorus</taxon>
    </lineage>
</organism>
<dbReference type="NCBIfam" id="TIGR00797">
    <property type="entry name" value="matE"/>
    <property type="match status" value="1"/>
</dbReference>
<dbReference type="InterPro" id="IPR045069">
    <property type="entry name" value="MATE_euk"/>
</dbReference>
<feature type="transmembrane region" description="Helical" evidence="6">
    <location>
        <begin position="335"/>
        <end position="355"/>
    </location>
</feature>
<dbReference type="GO" id="GO:1990961">
    <property type="term" value="P:xenobiotic detoxification by transmembrane export across the plasma membrane"/>
    <property type="evidence" value="ECO:0007669"/>
    <property type="project" value="InterPro"/>
</dbReference>
<evidence type="ECO:0000313" key="8">
    <source>
        <dbReference type="EMBL" id="KAK1306532.1"/>
    </source>
</evidence>
<keyword evidence="3 6" id="KW-0812">Transmembrane</keyword>
<accession>A0AAV9E396</accession>
<comment type="subcellular location">
    <subcellularLocation>
        <location evidence="1">Membrane</location>
        <topology evidence="1">Multi-pass membrane protein</topology>
    </subcellularLocation>
</comment>
<feature type="transmembrane region" description="Helical" evidence="6">
    <location>
        <begin position="403"/>
        <end position="426"/>
    </location>
</feature>
<reference evidence="8" key="2">
    <citation type="submission" date="2023-06" db="EMBL/GenBank/DDBJ databases">
        <authorList>
            <person name="Ma L."/>
            <person name="Liu K.-W."/>
            <person name="Li Z."/>
            <person name="Hsiao Y.-Y."/>
            <person name="Qi Y."/>
            <person name="Fu T."/>
            <person name="Tang G."/>
            <person name="Zhang D."/>
            <person name="Sun W.-H."/>
            <person name="Liu D.-K."/>
            <person name="Li Y."/>
            <person name="Chen G.-Z."/>
            <person name="Liu X.-D."/>
            <person name="Liao X.-Y."/>
            <person name="Jiang Y.-T."/>
            <person name="Yu X."/>
            <person name="Hao Y."/>
            <person name="Huang J."/>
            <person name="Zhao X.-W."/>
            <person name="Ke S."/>
            <person name="Chen Y.-Y."/>
            <person name="Wu W.-L."/>
            <person name="Hsu J.-L."/>
            <person name="Lin Y.-F."/>
            <person name="Huang M.-D."/>
            <person name="Li C.-Y."/>
            <person name="Huang L."/>
            <person name="Wang Z.-W."/>
            <person name="Zhao X."/>
            <person name="Zhong W.-Y."/>
            <person name="Peng D.-H."/>
            <person name="Ahmad S."/>
            <person name="Lan S."/>
            <person name="Zhang J.-S."/>
            <person name="Tsai W.-C."/>
            <person name="Van De Peer Y."/>
            <person name="Liu Z.-J."/>
        </authorList>
    </citation>
    <scope>NUCLEOTIDE SEQUENCE</scope>
    <source>
        <strain evidence="8">CP</strain>
        <tissue evidence="8">Leaves</tissue>
    </source>
</reference>
<feature type="transmembrane region" description="Helical" evidence="6">
    <location>
        <begin position="112"/>
        <end position="133"/>
    </location>
</feature>
<dbReference type="GO" id="GO:0015297">
    <property type="term" value="F:antiporter activity"/>
    <property type="evidence" value="ECO:0007669"/>
    <property type="project" value="InterPro"/>
</dbReference>
<keyword evidence="9" id="KW-1185">Reference proteome</keyword>
<dbReference type="CDD" id="cd13132">
    <property type="entry name" value="MATE_eukaryotic"/>
    <property type="match status" value="1"/>
</dbReference>
<evidence type="ECO:0000256" key="2">
    <source>
        <dbReference type="ARBA" id="ARBA00010199"/>
    </source>
</evidence>
<feature type="transmembrane region" description="Helical" evidence="6">
    <location>
        <begin position="375"/>
        <end position="396"/>
    </location>
</feature>
<feature type="transmembrane region" description="Helical" evidence="6">
    <location>
        <begin position="181"/>
        <end position="201"/>
    </location>
</feature>
<dbReference type="Pfam" id="PF01554">
    <property type="entry name" value="MatE"/>
    <property type="match status" value="2"/>
</dbReference>
<evidence type="ECO:0000256" key="4">
    <source>
        <dbReference type="ARBA" id="ARBA00022989"/>
    </source>
</evidence>
<dbReference type="AlphaFoldDB" id="A0AAV9E396"/>
<comment type="caution">
    <text evidence="6">Lacks conserved residue(s) required for the propagation of feature annotation.</text>
</comment>
<name>A0AAV9E396_ACOCL</name>
<evidence type="ECO:0000256" key="7">
    <source>
        <dbReference type="SAM" id="MobiDB-lite"/>
    </source>
</evidence>
<dbReference type="GO" id="GO:0016020">
    <property type="term" value="C:membrane"/>
    <property type="evidence" value="ECO:0007669"/>
    <property type="project" value="UniProtKB-SubCell"/>
</dbReference>
<dbReference type="InterPro" id="IPR002528">
    <property type="entry name" value="MATE_fam"/>
</dbReference>
<evidence type="ECO:0000256" key="1">
    <source>
        <dbReference type="ARBA" id="ARBA00004141"/>
    </source>
</evidence>
<keyword evidence="5 6" id="KW-0472">Membrane</keyword>
<evidence type="ECO:0000313" key="9">
    <source>
        <dbReference type="Proteomes" id="UP001180020"/>
    </source>
</evidence>
<comment type="caution">
    <text evidence="8">The sequence shown here is derived from an EMBL/GenBank/DDBJ whole genome shotgun (WGS) entry which is preliminary data.</text>
</comment>
<dbReference type="Proteomes" id="UP001180020">
    <property type="component" value="Unassembled WGS sequence"/>
</dbReference>
<proteinExistence type="inferred from homology"/>
<evidence type="ECO:0000256" key="6">
    <source>
        <dbReference type="RuleBase" id="RU004914"/>
    </source>
</evidence>
<sequence>MSTTPPTTLEEGRPSWANTPTNLPHTILSELRTQSLIAGPLAAMNLAWFAKTTTTTFFLSRLGELHLAGGALGFAFANVTGFSVLNGLCGAMEPICGQAHGAQNRKLLHKTLLMATLLLLLATLPISLLWLNIDKILSLFGQREEIANIARTYVTFMLPDLLVTSFLCPLKAYLSSQGVTLPILFGSAIATALHVPINIALFRPMGLKGVSTAVWATDLVVAVLLGLYVLATEARHDKAWGGWLDQRAADWARLVKLAGPCCMTTCLEWWCYEILMLLAGRLPGPRRAVTVTTIVFNFDYLVYAVMLSLAVCTSTRVSNELGAGRRRAAERSAQVSMALGVVMGLVGGSAMVAVRRAWARLFSHDVEVVGGVERMMLLMGLAEVVNFPVAVCGGIVRGTAKPWLGMYTSLGGFYLVALPVAVVLAFMGRMGLGGLFLGFLVGVVGCLVMLVVLVMRIDWAKETQKAQKLACVDDGRVGDGPETGEDVNNG</sequence>
<dbReference type="GO" id="GO:0042910">
    <property type="term" value="F:xenobiotic transmembrane transporter activity"/>
    <property type="evidence" value="ECO:0007669"/>
    <property type="project" value="InterPro"/>
</dbReference>